<evidence type="ECO:0000256" key="7">
    <source>
        <dbReference type="HAMAP-Rule" id="MF_01008"/>
    </source>
</evidence>
<dbReference type="Gene3D" id="3.40.1550.20">
    <property type="entry name" value="Transcriptional regulator MraZ domain"/>
    <property type="match status" value="1"/>
</dbReference>
<comment type="subunit">
    <text evidence="7">Forms oligomers.</text>
</comment>
<evidence type="ECO:0000256" key="2">
    <source>
        <dbReference type="ARBA" id="ARBA00022490"/>
    </source>
</evidence>
<accession>A0A0D6PJ00</accession>
<protein>
    <recommendedName>
        <fullName evidence="1 7">Transcriptional regulator MraZ</fullName>
    </recommendedName>
</protein>
<dbReference type="InterPro" id="IPR020603">
    <property type="entry name" value="MraZ_dom"/>
</dbReference>
<dbReference type="InterPro" id="IPR038619">
    <property type="entry name" value="MraZ_sf"/>
</dbReference>
<keyword evidence="9" id="KW-0131">Cell cycle</keyword>
<keyword evidence="6 7" id="KW-0804">Transcription</keyword>
<evidence type="ECO:0000313" key="9">
    <source>
        <dbReference type="EMBL" id="GAN81193.1"/>
    </source>
</evidence>
<comment type="subcellular location">
    <subcellularLocation>
        <location evidence="7">Cytoplasm</location>
        <location evidence="7">Nucleoid</location>
    </subcellularLocation>
</comment>
<keyword evidence="10" id="KW-1185">Reference proteome</keyword>
<evidence type="ECO:0000256" key="1">
    <source>
        <dbReference type="ARBA" id="ARBA00013860"/>
    </source>
</evidence>
<dbReference type="InterPro" id="IPR035644">
    <property type="entry name" value="MraZ_C"/>
</dbReference>
<evidence type="ECO:0000313" key="10">
    <source>
        <dbReference type="Proteomes" id="UP000032668"/>
    </source>
</evidence>
<dbReference type="CDD" id="cd16321">
    <property type="entry name" value="MraZ_C"/>
    <property type="match status" value="1"/>
</dbReference>
<evidence type="ECO:0000256" key="5">
    <source>
        <dbReference type="ARBA" id="ARBA00023125"/>
    </source>
</evidence>
<reference evidence="9 10" key="1">
    <citation type="submission" date="2012-11" db="EMBL/GenBank/DDBJ databases">
        <title>Whole genome sequence of Acidocella aminolytica 101 = DSM 11237.</title>
        <authorList>
            <person name="Azuma Y."/>
            <person name="Higashiura N."/>
            <person name="Hirakawa H."/>
            <person name="Matsushita K."/>
        </authorList>
    </citation>
    <scope>NUCLEOTIDE SEQUENCE [LARGE SCALE GENOMIC DNA]</scope>
    <source>
        <strain evidence="10">101 / DSM 11237</strain>
    </source>
</reference>
<dbReference type="PROSITE" id="PS51740">
    <property type="entry name" value="SPOVT_ABRB"/>
    <property type="match status" value="2"/>
</dbReference>
<dbReference type="CDD" id="cd16320">
    <property type="entry name" value="MraZ_N"/>
    <property type="match status" value="1"/>
</dbReference>
<evidence type="ECO:0000256" key="4">
    <source>
        <dbReference type="ARBA" id="ARBA00023015"/>
    </source>
</evidence>
<comment type="similarity">
    <text evidence="7">Belongs to the MraZ family.</text>
</comment>
<dbReference type="RefSeq" id="WP_139284832.1">
    <property type="nucleotide sequence ID" value="NZ_BANC01000082.1"/>
</dbReference>
<feature type="domain" description="SpoVT-AbrB" evidence="8">
    <location>
        <begin position="89"/>
        <end position="132"/>
    </location>
</feature>
<dbReference type="InterPro" id="IPR003444">
    <property type="entry name" value="MraZ"/>
</dbReference>
<evidence type="ECO:0000259" key="8">
    <source>
        <dbReference type="PROSITE" id="PS51740"/>
    </source>
</evidence>
<dbReference type="GO" id="GO:2000143">
    <property type="term" value="P:negative regulation of DNA-templated transcription initiation"/>
    <property type="evidence" value="ECO:0007669"/>
    <property type="project" value="TreeGrafter"/>
</dbReference>
<gene>
    <name evidence="7" type="primary">mraZ</name>
    <name evidence="9" type="ORF">Aam_084_008</name>
</gene>
<feature type="domain" description="SpoVT-AbrB" evidence="8">
    <location>
        <begin position="13"/>
        <end position="60"/>
    </location>
</feature>
<comment type="caution">
    <text evidence="9">The sequence shown here is derived from an EMBL/GenBank/DDBJ whole genome shotgun (WGS) entry which is preliminary data.</text>
</comment>
<proteinExistence type="inferred from homology"/>
<dbReference type="STRING" id="1120923.SAMN02746095_01532"/>
<dbReference type="HAMAP" id="MF_01008">
    <property type="entry name" value="MraZ"/>
    <property type="match status" value="1"/>
</dbReference>
<dbReference type="GO" id="GO:0009295">
    <property type="term" value="C:nucleoid"/>
    <property type="evidence" value="ECO:0007669"/>
    <property type="project" value="UniProtKB-SubCell"/>
</dbReference>
<sequence>MSRPEAMKQFFGSYENKRDAKGRVSVPASFRAAWKDHADMTLILRPSFIEGCVEAWPLPNYERFQAKVDAMPEMSREQVGLQTQVYSDAEEVELDGQGRILITGYLADFANLSNAVFFMGRGDHFLIWEPEAGKAFRVASRAMAPKLSFGAAV</sequence>
<name>A0A0D6PJ00_9PROT</name>
<dbReference type="GO" id="GO:0051301">
    <property type="term" value="P:cell division"/>
    <property type="evidence" value="ECO:0007669"/>
    <property type="project" value="UniProtKB-KW"/>
</dbReference>
<dbReference type="Pfam" id="PF02381">
    <property type="entry name" value="MraZ"/>
    <property type="match status" value="2"/>
</dbReference>
<dbReference type="InterPro" id="IPR035642">
    <property type="entry name" value="MraZ_N"/>
</dbReference>
<organism evidence="9 10">
    <name type="scientific">Acidocella aminolytica 101 = DSM 11237</name>
    <dbReference type="NCBI Taxonomy" id="1120923"/>
    <lineage>
        <taxon>Bacteria</taxon>
        <taxon>Pseudomonadati</taxon>
        <taxon>Pseudomonadota</taxon>
        <taxon>Alphaproteobacteria</taxon>
        <taxon>Acetobacterales</taxon>
        <taxon>Acidocellaceae</taxon>
        <taxon>Acidocella</taxon>
    </lineage>
</organism>
<dbReference type="GO" id="GO:0003700">
    <property type="term" value="F:DNA-binding transcription factor activity"/>
    <property type="evidence" value="ECO:0007669"/>
    <property type="project" value="UniProtKB-UniRule"/>
</dbReference>
<keyword evidence="9" id="KW-0132">Cell division</keyword>
<dbReference type="InterPro" id="IPR007159">
    <property type="entry name" value="SpoVT-AbrB_dom"/>
</dbReference>
<dbReference type="GO" id="GO:0005737">
    <property type="term" value="C:cytoplasm"/>
    <property type="evidence" value="ECO:0007669"/>
    <property type="project" value="UniProtKB-UniRule"/>
</dbReference>
<dbReference type="EMBL" id="BANC01000082">
    <property type="protein sequence ID" value="GAN81193.1"/>
    <property type="molecule type" value="Genomic_DNA"/>
</dbReference>
<dbReference type="SUPFAM" id="SSF89447">
    <property type="entry name" value="AbrB/MazE/MraZ-like"/>
    <property type="match status" value="1"/>
</dbReference>
<dbReference type="AlphaFoldDB" id="A0A0D6PJ00"/>
<dbReference type="GO" id="GO:0000976">
    <property type="term" value="F:transcription cis-regulatory region binding"/>
    <property type="evidence" value="ECO:0007669"/>
    <property type="project" value="TreeGrafter"/>
</dbReference>
<dbReference type="PANTHER" id="PTHR34701">
    <property type="entry name" value="TRANSCRIPTIONAL REGULATOR MRAZ"/>
    <property type="match status" value="1"/>
</dbReference>
<evidence type="ECO:0000256" key="3">
    <source>
        <dbReference type="ARBA" id="ARBA00022737"/>
    </source>
</evidence>
<keyword evidence="4 7" id="KW-0805">Transcription regulation</keyword>
<keyword evidence="3" id="KW-0677">Repeat</keyword>
<dbReference type="Proteomes" id="UP000032668">
    <property type="component" value="Unassembled WGS sequence"/>
</dbReference>
<evidence type="ECO:0000256" key="6">
    <source>
        <dbReference type="ARBA" id="ARBA00023163"/>
    </source>
</evidence>
<keyword evidence="5 7" id="KW-0238">DNA-binding</keyword>
<dbReference type="PANTHER" id="PTHR34701:SF1">
    <property type="entry name" value="TRANSCRIPTIONAL REGULATOR MRAZ"/>
    <property type="match status" value="1"/>
</dbReference>
<dbReference type="OrthoDB" id="9807753at2"/>
<dbReference type="InterPro" id="IPR037914">
    <property type="entry name" value="SpoVT-AbrB_sf"/>
</dbReference>
<keyword evidence="2 7" id="KW-0963">Cytoplasm</keyword>